<evidence type="ECO:0000313" key="1">
    <source>
        <dbReference type="EMBL" id="KAH7927333.1"/>
    </source>
</evidence>
<sequence>MGAYVSPSPAFTSTRSLTAHPWVSFIVTAPLIHAPARITGGDGIELSAGTHSHPILCPVSLLLIHALPSNYPITSWRSSHHITEKSMIKLVPLYSPILICTA</sequence>
<proteinExistence type="predicted"/>
<gene>
    <name evidence="1" type="ORF">BV22DRAFT_1031945</name>
</gene>
<name>A0ACB8BQ36_9AGAM</name>
<accession>A0ACB8BQ36</accession>
<evidence type="ECO:0000313" key="2">
    <source>
        <dbReference type="Proteomes" id="UP000790709"/>
    </source>
</evidence>
<comment type="caution">
    <text evidence="1">The sequence shown here is derived from an EMBL/GenBank/DDBJ whole genome shotgun (WGS) entry which is preliminary data.</text>
</comment>
<reference evidence="1" key="1">
    <citation type="journal article" date="2021" name="New Phytol.">
        <title>Evolutionary innovations through gain and loss of genes in the ectomycorrhizal Boletales.</title>
        <authorList>
            <person name="Wu G."/>
            <person name="Miyauchi S."/>
            <person name="Morin E."/>
            <person name="Kuo A."/>
            <person name="Drula E."/>
            <person name="Varga T."/>
            <person name="Kohler A."/>
            <person name="Feng B."/>
            <person name="Cao Y."/>
            <person name="Lipzen A."/>
            <person name="Daum C."/>
            <person name="Hundley H."/>
            <person name="Pangilinan J."/>
            <person name="Johnson J."/>
            <person name="Barry K."/>
            <person name="LaButti K."/>
            <person name="Ng V."/>
            <person name="Ahrendt S."/>
            <person name="Min B."/>
            <person name="Choi I.G."/>
            <person name="Park H."/>
            <person name="Plett J.M."/>
            <person name="Magnuson J."/>
            <person name="Spatafora J.W."/>
            <person name="Nagy L.G."/>
            <person name="Henrissat B."/>
            <person name="Grigoriev I.V."/>
            <person name="Yang Z.L."/>
            <person name="Xu J."/>
            <person name="Martin F.M."/>
        </authorList>
    </citation>
    <scope>NUCLEOTIDE SEQUENCE</scope>
    <source>
        <strain evidence="1">KUC20120723A-06</strain>
    </source>
</reference>
<organism evidence="1 2">
    <name type="scientific">Leucogyrophana mollusca</name>
    <dbReference type="NCBI Taxonomy" id="85980"/>
    <lineage>
        <taxon>Eukaryota</taxon>
        <taxon>Fungi</taxon>
        <taxon>Dikarya</taxon>
        <taxon>Basidiomycota</taxon>
        <taxon>Agaricomycotina</taxon>
        <taxon>Agaricomycetes</taxon>
        <taxon>Agaricomycetidae</taxon>
        <taxon>Boletales</taxon>
        <taxon>Boletales incertae sedis</taxon>
        <taxon>Leucogyrophana</taxon>
    </lineage>
</organism>
<dbReference type="EMBL" id="MU266368">
    <property type="protein sequence ID" value="KAH7927333.1"/>
    <property type="molecule type" value="Genomic_DNA"/>
</dbReference>
<keyword evidence="2" id="KW-1185">Reference proteome</keyword>
<dbReference type="Proteomes" id="UP000790709">
    <property type="component" value="Unassembled WGS sequence"/>
</dbReference>
<protein>
    <submittedName>
        <fullName evidence="1">Uncharacterized protein</fullName>
    </submittedName>
</protein>